<feature type="region of interest" description="Disordered" evidence="10">
    <location>
        <begin position="1"/>
        <end position="24"/>
    </location>
</feature>
<evidence type="ECO:0000256" key="4">
    <source>
        <dbReference type="ARBA" id="ARBA00022741"/>
    </source>
</evidence>
<dbReference type="InterPro" id="IPR001757">
    <property type="entry name" value="P_typ_ATPase"/>
</dbReference>
<dbReference type="EMBL" id="OOIP01000022">
    <property type="protein sequence ID" value="SPO40805.1"/>
    <property type="molecule type" value="Genomic_DNA"/>
</dbReference>
<evidence type="ECO:0000256" key="2">
    <source>
        <dbReference type="ARBA" id="ARBA00022692"/>
    </source>
</evidence>
<dbReference type="Gene3D" id="3.40.50.1000">
    <property type="entry name" value="HAD superfamily/HAD-like"/>
    <property type="match status" value="1"/>
</dbReference>
<dbReference type="SFLD" id="SFLDG00002">
    <property type="entry name" value="C1.7:_P-type_atpase_like"/>
    <property type="match status" value="1"/>
</dbReference>
<dbReference type="OrthoDB" id="432719at2759"/>
<evidence type="ECO:0000256" key="9">
    <source>
        <dbReference type="RuleBase" id="RU362081"/>
    </source>
</evidence>
<keyword evidence="8 9" id="KW-0472">Membrane</keyword>
<evidence type="ECO:0000259" key="11">
    <source>
        <dbReference type="PROSITE" id="PS50846"/>
    </source>
</evidence>
<dbReference type="GO" id="GO:0016020">
    <property type="term" value="C:membrane"/>
    <property type="evidence" value="ECO:0007669"/>
    <property type="project" value="UniProtKB-SubCell"/>
</dbReference>
<dbReference type="SUPFAM" id="SSF56784">
    <property type="entry name" value="HAD-like"/>
    <property type="match status" value="1"/>
</dbReference>
<feature type="transmembrane region" description="Helical" evidence="9">
    <location>
        <begin position="1355"/>
        <end position="1377"/>
    </location>
</feature>
<dbReference type="InterPro" id="IPR059000">
    <property type="entry name" value="ATPase_P-type_domA"/>
</dbReference>
<dbReference type="Gene3D" id="3.40.1110.10">
    <property type="entry name" value="Calcium-transporting ATPase, cytoplasmic domain N"/>
    <property type="match status" value="1"/>
</dbReference>
<feature type="domain" description="HMA" evidence="11">
    <location>
        <begin position="294"/>
        <end position="367"/>
    </location>
</feature>
<evidence type="ECO:0000256" key="8">
    <source>
        <dbReference type="ARBA" id="ARBA00023136"/>
    </source>
</evidence>
<dbReference type="PROSITE" id="PS01229">
    <property type="entry name" value="COF_2"/>
    <property type="match status" value="1"/>
</dbReference>
<dbReference type="InterPro" id="IPR023298">
    <property type="entry name" value="ATPase_P-typ_TM_dom_sf"/>
</dbReference>
<dbReference type="SUPFAM" id="SSF81665">
    <property type="entry name" value="Calcium ATPase, transmembrane domain M"/>
    <property type="match status" value="1"/>
</dbReference>
<dbReference type="PRINTS" id="PR00119">
    <property type="entry name" value="CATATPASE"/>
</dbReference>
<dbReference type="NCBIfam" id="TIGR01494">
    <property type="entry name" value="ATPase_P-type"/>
    <property type="match status" value="1"/>
</dbReference>
<keyword evidence="13" id="KW-1185">Reference proteome</keyword>
<dbReference type="GO" id="GO:0005524">
    <property type="term" value="F:ATP binding"/>
    <property type="evidence" value="ECO:0007669"/>
    <property type="project" value="UniProtKB-UniRule"/>
</dbReference>
<keyword evidence="5 9" id="KW-0067">ATP-binding</keyword>
<feature type="transmembrane region" description="Helical" evidence="9">
    <location>
        <begin position="900"/>
        <end position="928"/>
    </location>
</feature>
<dbReference type="Gene3D" id="2.70.150.10">
    <property type="entry name" value="Calcium-transporting ATPase, cytoplasmic transduction domain A"/>
    <property type="match status" value="1"/>
</dbReference>
<dbReference type="SUPFAM" id="SSF55008">
    <property type="entry name" value="HMA, heavy metal-associated domain"/>
    <property type="match status" value="2"/>
</dbReference>
<organism evidence="12 13">
    <name type="scientific">Pseudozyma flocculosa</name>
    <dbReference type="NCBI Taxonomy" id="84751"/>
    <lineage>
        <taxon>Eukaryota</taxon>
        <taxon>Fungi</taxon>
        <taxon>Dikarya</taxon>
        <taxon>Basidiomycota</taxon>
        <taxon>Ustilaginomycotina</taxon>
        <taxon>Ustilaginomycetes</taxon>
        <taxon>Ustilaginales</taxon>
        <taxon>Ustilaginaceae</taxon>
        <taxon>Pseudozyma</taxon>
    </lineage>
</organism>
<dbReference type="InterPro" id="IPR027256">
    <property type="entry name" value="P-typ_ATPase_IB"/>
</dbReference>
<feature type="transmembrane region" description="Helical" evidence="9">
    <location>
        <begin position="948"/>
        <end position="971"/>
    </location>
</feature>
<dbReference type="PANTHER" id="PTHR43520">
    <property type="entry name" value="ATP7, ISOFORM B"/>
    <property type="match status" value="1"/>
</dbReference>
<dbReference type="InterPro" id="IPR023214">
    <property type="entry name" value="HAD_sf"/>
</dbReference>
<gene>
    <name evidence="12" type="ORF">PSFLO_06287</name>
</gene>
<comment type="subcellular location">
    <subcellularLocation>
        <location evidence="1">Membrane</location>
        <topology evidence="1">Multi-pass membrane protein</topology>
    </subcellularLocation>
</comment>
<dbReference type="NCBIfam" id="TIGR01525">
    <property type="entry name" value="ATPase-IB_hvy"/>
    <property type="match status" value="1"/>
</dbReference>
<dbReference type="InterPro" id="IPR008250">
    <property type="entry name" value="ATPase_P-typ_transduc_dom_A_sf"/>
</dbReference>
<dbReference type="InterPro" id="IPR006121">
    <property type="entry name" value="HMA_dom"/>
</dbReference>
<dbReference type="GO" id="GO:0055070">
    <property type="term" value="P:copper ion homeostasis"/>
    <property type="evidence" value="ECO:0007669"/>
    <property type="project" value="TreeGrafter"/>
</dbReference>
<dbReference type="CDD" id="cd00371">
    <property type="entry name" value="HMA"/>
    <property type="match status" value="2"/>
</dbReference>
<dbReference type="GO" id="GO:0016887">
    <property type="term" value="F:ATP hydrolysis activity"/>
    <property type="evidence" value="ECO:0007669"/>
    <property type="project" value="InterPro"/>
</dbReference>
<dbReference type="Gene3D" id="3.30.70.100">
    <property type="match status" value="2"/>
</dbReference>
<accession>A0A5C3FAV2</accession>
<dbReference type="Pfam" id="PF00702">
    <property type="entry name" value="Hydrolase"/>
    <property type="match status" value="1"/>
</dbReference>
<keyword evidence="2 9" id="KW-0812">Transmembrane</keyword>
<protein>
    <submittedName>
        <fullName evidence="12">Related to CCC2 - copper resistance-associated P-type ATPase</fullName>
    </submittedName>
</protein>
<dbReference type="InterPro" id="IPR044492">
    <property type="entry name" value="P_typ_ATPase_HD_dom"/>
</dbReference>
<evidence type="ECO:0000313" key="12">
    <source>
        <dbReference type="EMBL" id="SPO40805.1"/>
    </source>
</evidence>
<dbReference type="GO" id="GO:0043682">
    <property type="term" value="F:P-type divalent copper transporter activity"/>
    <property type="evidence" value="ECO:0007669"/>
    <property type="project" value="TreeGrafter"/>
</dbReference>
<dbReference type="GO" id="GO:0005507">
    <property type="term" value="F:copper ion binding"/>
    <property type="evidence" value="ECO:0007669"/>
    <property type="project" value="TreeGrafter"/>
</dbReference>
<dbReference type="InterPro" id="IPR036163">
    <property type="entry name" value="HMA_dom_sf"/>
</dbReference>
<feature type="transmembrane region" description="Helical" evidence="9">
    <location>
        <begin position="692"/>
        <end position="714"/>
    </location>
</feature>
<keyword evidence="4 9" id="KW-0547">Nucleotide-binding</keyword>
<evidence type="ECO:0000256" key="10">
    <source>
        <dbReference type="SAM" id="MobiDB-lite"/>
    </source>
</evidence>
<sequence>MSVLGGPTDTPASSQAADEGTGLLLPTTTRASNYASNDDASMVRVRVRAVCPDIHCPSCISHLSSILADHAWTPASRAQVEHTAVTLIDRTVEIDLALAGIHSPSSAMSPDAMGKRAIELRRRLLDMLESLAASLAQEGYPIDSVEMSVIDPTARKGGGGEEWTTIALDAADIQGSAVTLKGCPDNLNRKSSEPSGSATAVSSLTSSLASLLSLWAGRGDGQADDAQRQQRWARHLEACASCQESSGSLHQASSPVALPCADQAAIEVAKSARDGNAHKTIKESEAGAASAGSIQARLAVGGMTCTSCVRSINNAVEGLKTSPKFPGELADFTFDVNLLQNSATFTGSQAALDIICEAVEDAGFDIEVVESKPPQRPPVGQRIAEPKARKGRSSYRATLAVKGMTCASCVNSLRGAVKAWGEARNESERKTGEVHDFNVNLLDGSATMLVEADEGRAEKLRDEIVGVIEDCGFDAEVISWTKEGATADKAEDGPGASPRRTARIRVDGMFCQSCIDKVRDFLHRKQATHADTFEVHEDGLARFSLQRPLIELTYASSPEASLRGLLRELNALDPAFEASYAPPPSLTSRSAALARKELRNLLLCLIGATLFAIPTLILSMIAPLLLSSTHPLNRKLNRYVWGSATLGEVLMWAIATPVQFGIGSIFFTRAYKSLAAVWRKGRKWNERLFRFGNMDVLVALGTAVAYLSSLVVLLVDAARTPHSGQHETEMRMTYFEVSVFLIFFILLGRVLESISKKKTGDAISELGKMKPNSAQLVLDPSNPRQGGVETIAVDLLEVGDLVLVPSGASPPLDGYLVQELCQDNSSLASAQFDESSLSGESRPVTKVSGDEVFAGTINVGSSPALCRIKCLPGQAMIDDILGVVREASGRKASIEQLADAITGVFVPCIVYLSLLVLLIWTLVLYSGTLSEGWLADHVTNYPAPGSKFIYGLEFAISCLLISCPCAIGLAAPTAQLVGIGLASKQGILVNGGGEAFRTASAAARRKKRLVCVFDKTGTITKGEAGKVVDSLLVNPQQDALDDAALLRCIDLAEQGSSHPLAVALRAFCAEKAPTQPVNDDASPEKPIPHLDDVTEEAGHGMRASFSVPQPADETRTDRFELLVGNRKLIGDDCLFPAEVADKEQEWQNDAKTVVFVATRRTPSDIGSSKTVLRAAMAISDTIRPEAPWVISHLKQRYGAEVWMVSGDNAVTAAAVARQVGIEPERVVAGVLPTGKQEWVERLQSNQDIEGRPTRGRRETTVCFVGDGINDSPALATANLGVALGSGSSIAHSSADMILLQRHTPLLSLPTLLELSRATDLKILTNFAWAFVFNVILIPLAAGVGVPAGVKLGPELSGLAMAASSTLVVTNSVVLRAWRVPKEVRKAAQRFE</sequence>
<dbReference type="InterPro" id="IPR023299">
    <property type="entry name" value="ATPase_P-typ_cyto_dom_N"/>
</dbReference>
<evidence type="ECO:0000256" key="3">
    <source>
        <dbReference type="ARBA" id="ARBA00022723"/>
    </source>
</evidence>
<dbReference type="SUPFAM" id="SSF81653">
    <property type="entry name" value="Calcium ATPase, transduction domain A"/>
    <property type="match status" value="1"/>
</dbReference>
<evidence type="ECO:0000256" key="5">
    <source>
        <dbReference type="ARBA" id="ARBA00022840"/>
    </source>
</evidence>
<dbReference type="SUPFAM" id="SSF81660">
    <property type="entry name" value="Metal cation-transporting ATPase, ATP-binding domain N"/>
    <property type="match status" value="1"/>
</dbReference>
<evidence type="ECO:0000256" key="7">
    <source>
        <dbReference type="ARBA" id="ARBA00022989"/>
    </source>
</evidence>
<keyword evidence="7 9" id="KW-1133">Transmembrane helix</keyword>
<dbReference type="SFLD" id="SFLDF00027">
    <property type="entry name" value="p-type_atpase"/>
    <property type="match status" value="1"/>
</dbReference>
<feature type="transmembrane region" description="Helical" evidence="9">
    <location>
        <begin position="601"/>
        <end position="626"/>
    </location>
</feature>
<dbReference type="InterPro" id="IPR036412">
    <property type="entry name" value="HAD-like_sf"/>
</dbReference>
<keyword evidence="6" id="KW-1278">Translocase</keyword>
<evidence type="ECO:0000256" key="6">
    <source>
        <dbReference type="ARBA" id="ARBA00022967"/>
    </source>
</evidence>
<dbReference type="PROSITE" id="PS50846">
    <property type="entry name" value="HMA_2"/>
    <property type="match status" value="1"/>
</dbReference>
<comment type="similarity">
    <text evidence="9">Belongs to the cation transport ATPase (P-type) (TC 3.A.3) family. Type IB subfamily.</text>
</comment>
<feature type="transmembrane region" description="Helical" evidence="9">
    <location>
        <begin position="734"/>
        <end position="751"/>
    </location>
</feature>
<dbReference type="Proteomes" id="UP000323386">
    <property type="component" value="Unassembled WGS sequence"/>
</dbReference>
<reference evidence="12 13" key="1">
    <citation type="submission" date="2018-03" db="EMBL/GenBank/DDBJ databases">
        <authorList>
            <person name="Guldener U."/>
        </authorList>
    </citation>
    <scope>NUCLEOTIDE SEQUENCE [LARGE SCALE GENOMIC DNA]</scope>
    <source>
        <strain evidence="12 13">DAOM196992</strain>
    </source>
</reference>
<dbReference type="Pfam" id="PF00122">
    <property type="entry name" value="E1-E2_ATPase"/>
    <property type="match status" value="1"/>
</dbReference>
<keyword evidence="3 9" id="KW-0479">Metal-binding</keyword>
<name>A0A5C3FAV2_9BASI</name>
<evidence type="ECO:0000256" key="1">
    <source>
        <dbReference type="ARBA" id="ARBA00004141"/>
    </source>
</evidence>
<feature type="transmembrane region" description="Helical" evidence="9">
    <location>
        <begin position="1326"/>
        <end position="1349"/>
    </location>
</feature>
<dbReference type="SFLD" id="SFLDS00003">
    <property type="entry name" value="Haloacid_Dehalogenase"/>
    <property type="match status" value="1"/>
</dbReference>
<evidence type="ECO:0000313" key="13">
    <source>
        <dbReference type="Proteomes" id="UP000323386"/>
    </source>
</evidence>
<proteinExistence type="inferred from homology"/>
<dbReference type="PANTHER" id="PTHR43520:SF32">
    <property type="entry name" value="COPPER RESISTANCE P-TYPE ATPASE (EUROFUNG)"/>
    <property type="match status" value="1"/>
</dbReference>